<evidence type="ECO:0000313" key="3">
    <source>
        <dbReference type="EMBL" id="SDD45339.1"/>
    </source>
</evidence>
<reference evidence="3 4" key="1">
    <citation type="submission" date="2016-10" db="EMBL/GenBank/DDBJ databases">
        <authorList>
            <person name="de Groot N.N."/>
        </authorList>
    </citation>
    <scope>NUCLEOTIDE SEQUENCE [LARGE SCALE GENOMIC DNA]</scope>
    <source>
        <strain evidence="3 4">DSM 16619</strain>
    </source>
</reference>
<dbReference type="InterPro" id="IPR047057">
    <property type="entry name" value="MerR_fam"/>
</dbReference>
<dbReference type="Pfam" id="PF13411">
    <property type="entry name" value="MerR_1"/>
    <property type="match status" value="1"/>
</dbReference>
<dbReference type="PROSITE" id="PS50937">
    <property type="entry name" value="HTH_MERR_2"/>
    <property type="match status" value="1"/>
</dbReference>
<dbReference type="GO" id="GO:0003700">
    <property type="term" value="F:DNA-binding transcription factor activity"/>
    <property type="evidence" value="ECO:0007669"/>
    <property type="project" value="InterPro"/>
</dbReference>
<dbReference type="InterPro" id="IPR000551">
    <property type="entry name" value="MerR-type_HTH_dom"/>
</dbReference>
<dbReference type="GO" id="GO:0003677">
    <property type="term" value="F:DNA binding"/>
    <property type="evidence" value="ECO:0007669"/>
    <property type="project" value="UniProtKB-KW"/>
</dbReference>
<proteinExistence type="predicted"/>
<dbReference type="AlphaFoldDB" id="A0A1G6UVH6"/>
<dbReference type="SMART" id="SM00422">
    <property type="entry name" value="HTH_MERR"/>
    <property type="match status" value="1"/>
</dbReference>
<sequence length="339" mass="38462">MLLKVGELARRTGLTVRTLHHYDEVGLLKPSGRSEAGYRLYSQSDVQRLHGIQTLRQMGLPLSDIAALLQGDGMAPEHIIGQQIRSLDQQIARATELRGRLWLLRDGLVAGTEPDMGNWLQALALMTTYGKYFSAAELKHIFSSWNRIEADWLIVKDQVLQAMDESLPIDTPTVQSLAYRWMALMLHWMGGDVDLLERWGHMFRTEPSTQGRNHAPPGDMIRYIESAIQLRMDLLLRYMDRDDLRQLGHVHHTQWQQLEREVQQLLDQGIPPGHPRAQHAAQHWDSLFGTLCRNDAALRAKLIRASASEPLLRAGSPLSEPVRNYLHAVPRLQALAPSP</sequence>
<name>A0A1G6UVH6_9BURK</name>
<evidence type="ECO:0000256" key="1">
    <source>
        <dbReference type="ARBA" id="ARBA00023125"/>
    </source>
</evidence>
<feature type="domain" description="HTH merR-type" evidence="2">
    <location>
        <begin position="2"/>
        <end position="71"/>
    </location>
</feature>
<dbReference type="Gene3D" id="1.10.1660.10">
    <property type="match status" value="1"/>
</dbReference>
<accession>A0A1G6UVH6</accession>
<dbReference type="STRING" id="187868.SAMN05192589_106179"/>
<organism evidence="3 4">
    <name type="scientific">Paracidovorax valerianellae</name>
    <dbReference type="NCBI Taxonomy" id="187868"/>
    <lineage>
        <taxon>Bacteria</taxon>
        <taxon>Pseudomonadati</taxon>
        <taxon>Pseudomonadota</taxon>
        <taxon>Betaproteobacteria</taxon>
        <taxon>Burkholderiales</taxon>
        <taxon>Comamonadaceae</taxon>
        <taxon>Paracidovorax</taxon>
    </lineage>
</organism>
<dbReference type="OrthoDB" id="9808480at2"/>
<dbReference type="InterPro" id="IPR009061">
    <property type="entry name" value="DNA-bd_dom_put_sf"/>
</dbReference>
<dbReference type="Proteomes" id="UP000198781">
    <property type="component" value="Unassembled WGS sequence"/>
</dbReference>
<keyword evidence="4" id="KW-1185">Reference proteome</keyword>
<keyword evidence="1 3" id="KW-0238">DNA-binding</keyword>
<evidence type="ECO:0000313" key="4">
    <source>
        <dbReference type="Proteomes" id="UP000198781"/>
    </source>
</evidence>
<dbReference type="PANTHER" id="PTHR30204:SF90">
    <property type="entry name" value="HTH-TYPE TRANSCRIPTIONAL ACTIVATOR MTA"/>
    <property type="match status" value="1"/>
</dbReference>
<protein>
    <submittedName>
        <fullName evidence="3">DNA-binding transcriptional regulator, MerR family</fullName>
    </submittedName>
</protein>
<dbReference type="EMBL" id="FMZC01000006">
    <property type="protein sequence ID" value="SDD45339.1"/>
    <property type="molecule type" value="Genomic_DNA"/>
</dbReference>
<dbReference type="SUPFAM" id="SSF46955">
    <property type="entry name" value="Putative DNA-binding domain"/>
    <property type="match status" value="1"/>
</dbReference>
<dbReference type="RefSeq" id="WP_092743907.1">
    <property type="nucleotide sequence ID" value="NZ_FMZC01000006.1"/>
</dbReference>
<gene>
    <name evidence="3" type="ORF">SAMN05192589_106179</name>
</gene>
<dbReference type="PRINTS" id="PR00040">
    <property type="entry name" value="HTHMERR"/>
</dbReference>
<dbReference type="PANTHER" id="PTHR30204">
    <property type="entry name" value="REDOX-CYCLING DRUG-SENSING TRANSCRIPTIONAL ACTIVATOR SOXR"/>
    <property type="match status" value="1"/>
</dbReference>
<evidence type="ECO:0000259" key="2">
    <source>
        <dbReference type="PROSITE" id="PS50937"/>
    </source>
</evidence>
<dbReference type="PROSITE" id="PS00552">
    <property type="entry name" value="HTH_MERR_1"/>
    <property type="match status" value="1"/>
</dbReference>